<dbReference type="AlphaFoldDB" id="A0AAW1NEF5"/>
<organism evidence="2 3">
    <name type="scientific">Saponaria officinalis</name>
    <name type="common">Common soapwort</name>
    <name type="synonym">Lychnis saponaria</name>
    <dbReference type="NCBI Taxonomy" id="3572"/>
    <lineage>
        <taxon>Eukaryota</taxon>
        <taxon>Viridiplantae</taxon>
        <taxon>Streptophyta</taxon>
        <taxon>Embryophyta</taxon>
        <taxon>Tracheophyta</taxon>
        <taxon>Spermatophyta</taxon>
        <taxon>Magnoliopsida</taxon>
        <taxon>eudicotyledons</taxon>
        <taxon>Gunneridae</taxon>
        <taxon>Pentapetalae</taxon>
        <taxon>Caryophyllales</taxon>
        <taxon>Caryophyllaceae</taxon>
        <taxon>Caryophylleae</taxon>
        <taxon>Saponaria</taxon>
    </lineage>
</organism>
<gene>
    <name evidence="2" type="ORF">RND81_01G099500</name>
</gene>
<proteinExistence type="predicted"/>
<dbReference type="EMBL" id="JBDFQZ010000001">
    <property type="protein sequence ID" value="KAK9756463.1"/>
    <property type="molecule type" value="Genomic_DNA"/>
</dbReference>
<keyword evidence="3" id="KW-1185">Reference proteome</keyword>
<comment type="caution">
    <text evidence="2">The sequence shown here is derived from an EMBL/GenBank/DDBJ whole genome shotgun (WGS) entry which is preliminary data.</text>
</comment>
<evidence type="ECO:0000256" key="1">
    <source>
        <dbReference type="SAM" id="MobiDB-lite"/>
    </source>
</evidence>
<evidence type="ECO:0000313" key="2">
    <source>
        <dbReference type="EMBL" id="KAK9756463.1"/>
    </source>
</evidence>
<protein>
    <submittedName>
        <fullName evidence="2">Uncharacterized protein</fullName>
    </submittedName>
</protein>
<reference evidence="2" key="1">
    <citation type="submission" date="2024-03" db="EMBL/GenBank/DDBJ databases">
        <title>WGS assembly of Saponaria officinalis var. Norfolk2.</title>
        <authorList>
            <person name="Jenkins J."/>
            <person name="Shu S."/>
            <person name="Grimwood J."/>
            <person name="Barry K."/>
            <person name="Goodstein D."/>
            <person name="Schmutz J."/>
            <person name="Leebens-Mack J."/>
            <person name="Osbourn A."/>
        </authorList>
    </citation>
    <scope>NUCLEOTIDE SEQUENCE [LARGE SCALE GENOMIC DNA]</scope>
    <source>
        <strain evidence="2">JIC</strain>
    </source>
</reference>
<accession>A0AAW1NEF5</accession>
<name>A0AAW1NEF5_SAPOF</name>
<evidence type="ECO:0000313" key="3">
    <source>
        <dbReference type="Proteomes" id="UP001443914"/>
    </source>
</evidence>
<feature type="region of interest" description="Disordered" evidence="1">
    <location>
        <begin position="178"/>
        <end position="202"/>
    </location>
</feature>
<sequence>MDNHTTRMRGSIMELSQDVEDNDETQAPNDAILEERGDEDQFDNLNGISDAHGNPTCNQIIAPDALWFYNNSVVKVVTDGIQAYYDAPYTCWKYTSDLVKDQWWRFFRDKFKWLPVHSHMAKDEFIKKAGNRIKDMVNKASKVPDHKRIFWMSTKIRQRLKTIRSSPDFKKRSKKYLHNRMGGPKAGTKHCQGSISSMQIAK</sequence>
<dbReference type="Proteomes" id="UP001443914">
    <property type="component" value="Unassembled WGS sequence"/>
</dbReference>
<feature type="region of interest" description="Disordered" evidence="1">
    <location>
        <begin position="1"/>
        <end position="24"/>
    </location>
</feature>
<feature type="compositionally biased region" description="Polar residues" evidence="1">
    <location>
        <begin position="191"/>
        <end position="202"/>
    </location>
</feature>